<dbReference type="WormBase" id="SRAE_2000487400">
    <property type="protein sequence ID" value="SRP07445"/>
    <property type="gene ID" value="WBGene00265120"/>
</dbReference>
<keyword evidence="5" id="KW-1185">Reference proteome</keyword>
<dbReference type="RefSeq" id="XP_024509439.1">
    <property type="nucleotide sequence ID" value="XM_024643810.1"/>
</dbReference>
<evidence type="ECO:0000313" key="7">
    <source>
        <dbReference type="WormBase" id="SRAE_2000487400"/>
    </source>
</evidence>
<protein>
    <recommendedName>
        <fullName evidence="2">Decapping nuclease</fullName>
        <ecNumber evidence="2">3.6.1.-</ecNumber>
    </recommendedName>
</protein>
<dbReference type="CTD" id="36382613"/>
<sequence length="339" mass="39456">MDTFARFRDIIDEPKKICGLSFNEYGEIMENETENQVFLNSNILKQKNIEIDLKKNFEFYKHRVGEFKIKFRSNMILNFHKRGEGKFKKFLNGADFFFTRGTLSAISNAAKDHLSILAIIIDGVIVVVRNEETFVPDNYLFTYAGLNFETFITSKNGNITINYDKLVSNWEQYKEIYTTNIYLSNGESIKIAYSCEIDAFDKCTMMPIEIKTQFIKNLPFTINQSIFGYFKSISVSFQCLLGNVHDVVVGYKNYNNIVCSIKKYSIKDILKDDSISKAVQKRCCDLAKYLKNIKIMFESKNNKGCFEIKLSNEVTSKYFSEILPEVKNFFTEEFCETFF</sequence>
<dbReference type="GeneID" id="36382613"/>
<keyword evidence="2" id="KW-0378">Hydrolase</keyword>
<dbReference type="InterPro" id="IPR039039">
    <property type="entry name" value="RAI1-like_fam"/>
</dbReference>
<dbReference type="GO" id="GO:0046872">
    <property type="term" value="F:metal ion binding"/>
    <property type="evidence" value="ECO:0007669"/>
    <property type="project" value="UniProtKB-KW"/>
</dbReference>
<organism evidence="4">
    <name type="scientific">Strongyloides ratti</name>
    <name type="common">Parasitic roundworm</name>
    <dbReference type="NCBI Taxonomy" id="34506"/>
    <lineage>
        <taxon>Eukaryota</taxon>
        <taxon>Metazoa</taxon>
        <taxon>Ecdysozoa</taxon>
        <taxon>Nematoda</taxon>
        <taxon>Chromadorea</taxon>
        <taxon>Rhabditida</taxon>
        <taxon>Tylenchina</taxon>
        <taxon>Panagrolaimomorpha</taxon>
        <taxon>Strongyloidoidea</taxon>
        <taxon>Strongyloididae</taxon>
        <taxon>Strongyloides</taxon>
    </lineage>
</organism>
<accession>A0A090N084</accession>
<keyword evidence="2" id="KW-0540">Nuclease</keyword>
<evidence type="ECO:0000313" key="4">
    <source>
        <dbReference type="EMBL" id="CEF70240.1"/>
    </source>
</evidence>
<dbReference type="Pfam" id="PF08652">
    <property type="entry name" value="RAI1"/>
    <property type="match status" value="1"/>
</dbReference>
<keyword evidence="2" id="KW-0479">Metal-binding</keyword>
<comment type="similarity">
    <text evidence="1 2">Belongs to the DXO/Dom3Z family.</text>
</comment>
<keyword evidence="2" id="KW-0539">Nucleus</keyword>
<dbReference type="GO" id="GO:0110155">
    <property type="term" value="P:NAD-cap decapping"/>
    <property type="evidence" value="ECO:0007669"/>
    <property type="project" value="TreeGrafter"/>
</dbReference>
<reference evidence="6" key="2">
    <citation type="submission" date="2020-12" db="UniProtKB">
        <authorList>
            <consortium name="WormBaseParasite"/>
        </authorList>
    </citation>
    <scope>IDENTIFICATION</scope>
</reference>
<dbReference type="EMBL" id="LN609529">
    <property type="protein sequence ID" value="CEF70240.1"/>
    <property type="molecule type" value="Genomic_DNA"/>
</dbReference>
<dbReference type="AlphaFoldDB" id="A0A090N084"/>
<dbReference type="GO" id="GO:0034353">
    <property type="term" value="F:mRNA 5'-diphosphatase activity"/>
    <property type="evidence" value="ECO:0007669"/>
    <property type="project" value="TreeGrafter"/>
</dbReference>
<reference evidence="4 5" key="1">
    <citation type="submission" date="2014-09" db="EMBL/GenBank/DDBJ databases">
        <authorList>
            <person name="Martin A.A."/>
        </authorList>
    </citation>
    <scope>NUCLEOTIDE SEQUENCE</scope>
    <source>
        <strain evidence="5">ED321</strain>
        <strain evidence="4">ED321 Heterogonic</strain>
    </source>
</reference>
<dbReference type="EC" id="3.6.1.-" evidence="2"/>
<dbReference type="PANTHER" id="PTHR12395">
    <property type="entry name" value="DOM-3 RELATED"/>
    <property type="match status" value="1"/>
</dbReference>
<proteinExistence type="inferred from homology"/>
<dbReference type="Proteomes" id="UP000035682">
    <property type="component" value="Unplaced"/>
</dbReference>
<dbReference type="GO" id="GO:0005634">
    <property type="term" value="C:nucleus"/>
    <property type="evidence" value="ECO:0007669"/>
    <property type="project" value="UniProtKB-SubCell"/>
</dbReference>
<name>A0A090N084_STRRB</name>
<dbReference type="STRING" id="34506.A0A090N084"/>
<evidence type="ECO:0000259" key="3">
    <source>
        <dbReference type="Pfam" id="PF08652"/>
    </source>
</evidence>
<dbReference type="PANTHER" id="PTHR12395:SF9">
    <property type="entry name" value="DECAPPING AND EXORIBONUCLEASE PROTEIN"/>
    <property type="match status" value="1"/>
</dbReference>
<feature type="domain" description="RAI1-like" evidence="3">
    <location>
        <begin position="13"/>
        <end position="311"/>
    </location>
</feature>
<dbReference type="InterPro" id="IPR013961">
    <property type="entry name" value="RAI1"/>
</dbReference>
<evidence type="ECO:0000313" key="6">
    <source>
        <dbReference type="WBParaSite" id="SRAE_2000487400.1"/>
    </source>
</evidence>
<dbReference type="GO" id="GO:0000166">
    <property type="term" value="F:nucleotide binding"/>
    <property type="evidence" value="ECO:0007669"/>
    <property type="project" value="UniProtKB-KW"/>
</dbReference>
<keyword evidence="2" id="KW-0694">RNA-binding</keyword>
<dbReference type="GO" id="GO:0005829">
    <property type="term" value="C:cytosol"/>
    <property type="evidence" value="ECO:0007669"/>
    <property type="project" value="TreeGrafter"/>
</dbReference>
<dbReference type="WBParaSite" id="SRAE_2000487400.1">
    <property type="protein sequence ID" value="SRAE_2000487400.1"/>
    <property type="gene ID" value="WBGene00265120"/>
</dbReference>
<dbReference type="GO" id="GO:0003723">
    <property type="term" value="F:RNA binding"/>
    <property type="evidence" value="ECO:0007669"/>
    <property type="project" value="UniProtKB-KW"/>
</dbReference>
<evidence type="ECO:0000256" key="2">
    <source>
        <dbReference type="RuleBase" id="RU367113"/>
    </source>
</evidence>
<comment type="subcellular location">
    <subcellularLocation>
        <location evidence="2">Nucleus</location>
    </subcellularLocation>
</comment>
<keyword evidence="2" id="KW-0547">Nucleotide-binding</keyword>
<comment type="cofactor">
    <cofactor evidence="2">
        <name>a divalent metal cation</name>
        <dbReference type="ChEBI" id="CHEBI:60240"/>
    </cofactor>
</comment>
<dbReference type="OMA" id="AYSCEID"/>
<dbReference type="GO" id="GO:0004518">
    <property type="term" value="F:nuclease activity"/>
    <property type="evidence" value="ECO:0007669"/>
    <property type="project" value="UniProtKB-KW"/>
</dbReference>
<evidence type="ECO:0000256" key="1">
    <source>
        <dbReference type="ARBA" id="ARBA00006562"/>
    </source>
</evidence>
<dbReference type="GO" id="GO:0000956">
    <property type="term" value="P:nuclear-transcribed mRNA catabolic process"/>
    <property type="evidence" value="ECO:0007669"/>
    <property type="project" value="TreeGrafter"/>
</dbReference>
<evidence type="ECO:0000313" key="5">
    <source>
        <dbReference type="Proteomes" id="UP000035682"/>
    </source>
</evidence>
<comment type="function">
    <text evidence="2">Decapping enzyme for NAD-capped RNAs: specifically hydrolyzes the nicotinamide adenine dinucleotide (NAD) cap from a subset of RNAs by removing the entire NAD moiety from the 5'-end of an NAD-capped RNA.</text>
</comment>
<gene>
    <name evidence="4 6 7" type="ORF">SRAE_2000487400</name>
</gene>